<dbReference type="AlphaFoldDB" id="A0A1F6W463"/>
<name>A0A1F6W463_9BACT</name>
<dbReference type="Gene3D" id="3.10.450.50">
    <property type="match status" value="1"/>
</dbReference>
<keyword evidence="1" id="KW-1133">Transmembrane helix</keyword>
<evidence type="ECO:0008006" key="4">
    <source>
        <dbReference type="Google" id="ProtNLM"/>
    </source>
</evidence>
<gene>
    <name evidence="2" type="ORF">A3B85_03070</name>
</gene>
<dbReference type="Proteomes" id="UP000178374">
    <property type="component" value="Unassembled WGS sequence"/>
</dbReference>
<proteinExistence type="predicted"/>
<comment type="caution">
    <text evidence="2">The sequence shown here is derived from an EMBL/GenBank/DDBJ whole genome shotgun (WGS) entry which is preliminary data.</text>
</comment>
<keyword evidence="1" id="KW-0472">Membrane</keyword>
<evidence type="ECO:0000256" key="1">
    <source>
        <dbReference type="SAM" id="Phobius"/>
    </source>
</evidence>
<keyword evidence="1" id="KW-0812">Transmembrane</keyword>
<accession>A0A1F6W463</accession>
<evidence type="ECO:0000313" key="2">
    <source>
        <dbReference type="EMBL" id="OGI76738.1"/>
    </source>
</evidence>
<evidence type="ECO:0000313" key="3">
    <source>
        <dbReference type="Proteomes" id="UP000178374"/>
    </source>
</evidence>
<organism evidence="2 3">
    <name type="scientific">Candidatus Nomurabacteria bacterium RIFCSPHIGHO2_02_FULL_37_13</name>
    <dbReference type="NCBI Taxonomy" id="1801750"/>
    <lineage>
        <taxon>Bacteria</taxon>
        <taxon>Candidatus Nomuraibacteriota</taxon>
    </lineage>
</organism>
<reference evidence="2 3" key="1">
    <citation type="journal article" date="2016" name="Nat. Commun.">
        <title>Thousands of microbial genomes shed light on interconnected biogeochemical processes in an aquifer system.</title>
        <authorList>
            <person name="Anantharaman K."/>
            <person name="Brown C.T."/>
            <person name="Hug L.A."/>
            <person name="Sharon I."/>
            <person name="Castelle C.J."/>
            <person name="Probst A.J."/>
            <person name="Thomas B.C."/>
            <person name="Singh A."/>
            <person name="Wilkins M.J."/>
            <person name="Karaoz U."/>
            <person name="Brodie E.L."/>
            <person name="Williams K.H."/>
            <person name="Hubbard S.S."/>
            <person name="Banfield J.F."/>
        </authorList>
    </citation>
    <scope>NUCLEOTIDE SEQUENCE [LARGE SCALE GENOMIC DNA]</scope>
</reference>
<dbReference type="EMBL" id="MFUA01000020">
    <property type="protein sequence ID" value="OGI76738.1"/>
    <property type="molecule type" value="Genomic_DNA"/>
</dbReference>
<dbReference type="STRING" id="1801750.A3B85_03070"/>
<sequence>MTLFKNIKRNKFFLGVCIFFAVVFFLIIVIDGWNYYDQWKGEKRIDELAQELRRLDKEDYERKAADKIGGKTPQETLDLFIQAVENGDYELASKYFVVEKQEKWEKDLEEVGIAKKLNTLLDPLKKVIYSNKGYSFDKKEYNIHNPILVSFILYPSGNWKIEEI</sequence>
<protein>
    <recommendedName>
        <fullName evidence="4">DUF4878 domain-containing protein</fullName>
    </recommendedName>
</protein>
<feature type="transmembrane region" description="Helical" evidence="1">
    <location>
        <begin position="12"/>
        <end position="36"/>
    </location>
</feature>